<proteinExistence type="predicted"/>
<protein>
    <submittedName>
        <fullName evidence="1">Uncharacterized protein</fullName>
    </submittedName>
</protein>
<dbReference type="EMBL" id="CAKOFQ010007886">
    <property type="protein sequence ID" value="CAH2009511.1"/>
    <property type="molecule type" value="Genomic_DNA"/>
</dbReference>
<dbReference type="Proteomes" id="UP001152888">
    <property type="component" value="Unassembled WGS sequence"/>
</dbReference>
<comment type="caution">
    <text evidence="1">The sequence shown here is derived from an EMBL/GenBank/DDBJ whole genome shotgun (WGS) entry which is preliminary data.</text>
</comment>
<gene>
    <name evidence="1" type="ORF">ACAOBT_LOCUS30912</name>
</gene>
<name>A0A9P0Q7I1_ACAOB</name>
<keyword evidence="2" id="KW-1185">Reference proteome</keyword>
<dbReference type="AlphaFoldDB" id="A0A9P0Q7I1"/>
<evidence type="ECO:0000313" key="2">
    <source>
        <dbReference type="Proteomes" id="UP001152888"/>
    </source>
</evidence>
<sequence length="25" mass="3250">MKMAFNLKEPICRYLRQYPSRYRER</sequence>
<organism evidence="1 2">
    <name type="scientific">Acanthoscelides obtectus</name>
    <name type="common">Bean weevil</name>
    <name type="synonym">Bruchus obtectus</name>
    <dbReference type="NCBI Taxonomy" id="200917"/>
    <lineage>
        <taxon>Eukaryota</taxon>
        <taxon>Metazoa</taxon>
        <taxon>Ecdysozoa</taxon>
        <taxon>Arthropoda</taxon>
        <taxon>Hexapoda</taxon>
        <taxon>Insecta</taxon>
        <taxon>Pterygota</taxon>
        <taxon>Neoptera</taxon>
        <taxon>Endopterygota</taxon>
        <taxon>Coleoptera</taxon>
        <taxon>Polyphaga</taxon>
        <taxon>Cucujiformia</taxon>
        <taxon>Chrysomeloidea</taxon>
        <taxon>Chrysomelidae</taxon>
        <taxon>Bruchinae</taxon>
        <taxon>Bruchini</taxon>
        <taxon>Acanthoscelides</taxon>
    </lineage>
</organism>
<accession>A0A9P0Q7I1</accession>
<reference evidence="1" key="1">
    <citation type="submission" date="2022-03" db="EMBL/GenBank/DDBJ databases">
        <authorList>
            <person name="Sayadi A."/>
        </authorList>
    </citation>
    <scope>NUCLEOTIDE SEQUENCE</scope>
</reference>
<evidence type="ECO:0000313" key="1">
    <source>
        <dbReference type="EMBL" id="CAH2009511.1"/>
    </source>
</evidence>